<proteinExistence type="predicted"/>
<accession>A0A7W9MSK5</accession>
<keyword evidence="2" id="KW-0489">Methyltransferase</keyword>
<organism evidence="2 3">
    <name type="scientific">Kribbella italica</name>
    <dbReference type="NCBI Taxonomy" id="1540520"/>
    <lineage>
        <taxon>Bacteria</taxon>
        <taxon>Bacillati</taxon>
        <taxon>Actinomycetota</taxon>
        <taxon>Actinomycetes</taxon>
        <taxon>Propionibacteriales</taxon>
        <taxon>Kribbellaceae</taxon>
        <taxon>Kribbella</taxon>
    </lineage>
</organism>
<evidence type="ECO:0000313" key="2">
    <source>
        <dbReference type="EMBL" id="MBB5834674.1"/>
    </source>
</evidence>
<feature type="domain" description="Methyltransferase" evidence="1">
    <location>
        <begin position="43"/>
        <end position="134"/>
    </location>
</feature>
<dbReference type="Gene3D" id="3.40.50.150">
    <property type="entry name" value="Vaccinia Virus protein VP39"/>
    <property type="match status" value="1"/>
</dbReference>
<name>A0A7W9MSK5_9ACTN</name>
<comment type="caution">
    <text evidence="2">The sequence shown here is derived from an EMBL/GenBank/DDBJ whole genome shotgun (WGS) entry which is preliminary data.</text>
</comment>
<dbReference type="CDD" id="cd02440">
    <property type="entry name" value="AdoMet_MTases"/>
    <property type="match status" value="1"/>
</dbReference>
<reference evidence="2 3" key="1">
    <citation type="submission" date="2020-08" db="EMBL/GenBank/DDBJ databases">
        <title>Sequencing the genomes of 1000 actinobacteria strains.</title>
        <authorList>
            <person name="Klenk H.-P."/>
        </authorList>
    </citation>
    <scope>NUCLEOTIDE SEQUENCE [LARGE SCALE GENOMIC DNA]</scope>
    <source>
        <strain evidence="2 3">DSM 28967</strain>
    </source>
</reference>
<dbReference type="AlphaFoldDB" id="A0A7W9MSK5"/>
<evidence type="ECO:0000259" key="1">
    <source>
        <dbReference type="Pfam" id="PF13649"/>
    </source>
</evidence>
<dbReference type="GO" id="GO:0008168">
    <property type="term" value="F:methyltransferase activity"/>
    <property type="evidence" value="ECO:0007669"/>
    <property type="project" value="UniProtKB-KW"/>
</dbReference>
<dbReference type="Pfam" id="PF13649">
    <property type="entry name" value="Methyltransf_25"/>
    <property type="match status" value="1"/>
</dbReference>
<dbReference type="SUPFAM" id="SSF53335">
    <property type="entry name" value="S-adenosyl-L-methionine-dependent methyltransferases"/>
    <property type="match status" value="1"/>
</dbReference>
<dbReference type="RefSeq" id="WP_184794408.1">
    <property type="nucleotide sequence ID" value="NZ_JACHMY010000001.1"/>
</dbReference>
<dbReference type="Gene3D" id="2.20.25.570">
    <property type="match status" value="1"/>
</dbReference>
<evidence type="ECO:0000313" key="3">
    <source>
        <dbReference type="Proteomes" id="UP000549971"/>
    </source>
</evidence>
<protein>
    <submittedName>
        <fullName evidence="2">SAM-dependent methyltransferase</fullName>
    </submittedName>
</protein>
<dbReference type="Proteomes" id="UP000549971">
    <property type="component" value="Unassembled WGS sequence"/>
</dbReference>
<keyword evidence="2" id="KW-0808">Transferase</keyword>
<keyword evidence="3" id="KW-1185">Reference proteome</keyword>
<gene>
    <name evidence="2" type="ORF">HDA39_001408</name>
</gene>
<dbReference type="InterPro" id="IPR041698">
    <property type="entry name" value="Methyltransf_25"/>
</dbReference>
<sequence length="242" mass="26565">MRDFDPAAAFGPAVAANDVKSSRGDEQVAVDLLADLARGDSALEFAIGTGRIAHPLAQRGMRVDGIELSPDMAEQLRTRPGADFDVLVGDMTTTTTGRQYPLVYLVFNTIFNLLTQDAQVRCFENAARHLTDDGVFLIEAAVPSAWLPSNQYVNAEQVEPSYVVLDVCRYDPATQILDENHVRLDAAGVHLGPISCRLAWPSELDLMARLAGLRLVDRWGGWEKERYTGEGMHVSVYGRSTD</sequence>
<dbReference type="GO" id="GO:0032259">
    <property type="term" value="P:methylation"/>
    <property type="evidence" value="ECO:0007669"/>
    <property type="project" value="UniProtKB-KW"/>
</dbReference>
<dbReference type="InterPro" id="IPR029063">
    <property type="entry name" value="SAM-dependent_MTases_sf"/>
</dbReference>
<dbReference type="EMBL" id="JACHMY010000001">
    <property type="protein sequence ID" value="MBB5834674.1"/>
    <property type="molecule type" value="Genomic_DNA"/>
</dbReference>